<dbReference type="Pfam" id="PF01379">
    <property type="entry name" value="Porphobil_deam"/>
    <property type="match status" value="1"/>
</dbReference>
<dbReference type="InterPro" id="IPR022418">
    <property type="entry name" value="Porphobilinogen_deaminase_C"/>
</dbReference>
<feature type="domain" description="Porphobilinogen deaminase N-terminal" evidence="8">
    <location>
        <begin position="4"/>
        <end position="208"/>
    </location>
</feature>
<proteinExistence type="inferred from homology"/>
<evidence type="ECO:0000256" key="5">
    <source>
        <dbReference type="ARBA" id="ARBA00023244"/>
    </source>
</evidence>
<dbReference type="Gene3D" id="3.30.160.40">
    <property type="entry name" value="Porphobilinogen deaminase, C-terminal domain"/>
    <property type="match status" value="1"/>
</dbReference>
<dbReference type="GO" id="GO:0004418">
    <property type="term" value="F:hydroxymethylbilane synthase activity"/>
    <property type="evidence" value="ECO:0007669"/>
    <property type="project" value="UniProtKB-UniRule"/>
</dbReference>
<dbReference type="InterPro" id="IPR036803">
    <property type="entry name" value="Porphobilinogen_deaminase_C_sf"/>
</dbReference>
<comment type="catalytic activity">
    <reaction evidence="6 7">
        <text>4 porphobilinogen + H2O = hydroxymethylbilane + 4 NH4(+)</text>
        <dbReference type="Rhea" id="RHEA:13185"/>
        <dbReference type="ChEBI" id="CHEBI:15377"/>
        <dbReference type="ChEBI" id="CHEBI:28938"/>
        <dbReference type="ChEBI" id="CHEBI:57845"/>
        <dbReference type="ChEBI" id="CHEBI:58126"/>
        <dbReference type="EC" id="2.5.1.61"/>
    </reaction>
</comment>
<dbReference type="PANTHER" id="PTHR11557">
    <property type="entry name" value="PORPHOBILINOGEN DEAMINASE"/>
    <property type="match status" value="1"/>
</dbReference>
<sequence length="301" mass="32286">MRQIIVGTRGSTLALAQTRWVVARLKEEWPETEFRIQTIQTRGDLETGALKGDKGFFTSEIERALKDKRIDIAVHSLKDLPTEDSEGLEVASIPRRVDARDALVGRPGMKSLADLPQGAVVGTSSTRRKAFLKSHRPDLVLKDLRGNVDTRLAALGRGEYDAIVVAAAGLIRMDLRNRIDEFLDVGIMLPAPGQGALALQTRSDDDLVIEVAYSINDPETDDRVTAERAFLNGLGAGCMAPVGALATITDGVLKLDGWVGAVDGSTIVTGSIEGDPDECEDLGAELAEDMLKQGAQELVAG</sequence>
<dbReference type="HAMAP" id="MF_00260">
    <property type="entry name" value="Porphobil_deam"/>
    <property type="match status" value="1"/>
</dbReference>
<keyword evidence="5 7" id="KW-0627">Porphyrin biosynthesis</keyword>
<dbReference type="CDD" id="cd13646">
    <property type="entry name" value="PBP2_EcHMBS_like"/>
    <property type="match status" value="1"/>
</dbReference>
<dbReference type="InterPro" id="IPR022417">
    <property type="entry name" value="Porphobilin_deaminase_N"/>
</dbReference>
<evidence type="ECO:0000256" key="3">
    <source>
        <dbReference type="ARBA" id="ARBA00011245"/>
    </source>
</evidence>
<feature type="domain" description="Porphobilinogen deaminase C-terminal" evidence="9">
    <location>
        <begin position="223"/>
        <end position="292"/>
    </location>
</feature>
<evidence type="ECO:0000259" key="8">
    <source>
        <dbReference type="Pfam" id="PF01379"/>
    </source>
</evidence>
<dbReference type="PROSITE" id="PS00533">
    <property type="entry name" value="PORPHOBILINOGEN_DEAM"/>
    <property type="match status" value="1"/>
</dbReference>
<organism evidence="10 11">
    <name type="scientific">Deinobacterium chartae</name>
    <dbReference type="NCBI Taxonomy" id="521158"/>
    <lineage>
        <taxon>Bacteria</taxon>
        <taxon>Thermotogati</taxon>
        <taxon>Deinococcota</taxon>
        <taxon>Deinococci</taxon>
        <taxon>Deinococcales</taxon>
        <taxon>Deinococcaceae</taxon>
        <taxon>Deinobacterium</taxon>
    </lineage>
</organism>
<evidence type="ECO:0000313" key="11">
    <source>
        <dbReference type="Proteomes" id="UP000569951"/>
    </source>
</evidence>
<dbReference type="InterPro" id="IPR000860">
    <property type="entry name" value="HemC"/>
</dbReference>
<dbReference type="SUPFAM" id="SSF54782">
    <property type="entry name" value="Porphobilinogen deaminase (hydroxymethylbilane synthase), C-terminal domain"/>
    <property type="match status" value="1"/>
</dbReference>
<dbReference type="InterPro" id="IPR022419">
    <property type="entry name" value="Porphobilin_deaminase_cofac_BS"/>
</dbReference>
<comment type="subunit">
    <text evidence="3 7">Monomer.</text>
</comment>
<dbReference type="Pfam" id="PF03900">
    <property type="entry name" value="Porphobil_deamC"/>
    <property type="match status" value="1"/>
</dbReference>
<dbReference type="PANTHER" id="PTHR11557:SF0">
    <property type="entry name" value="PORPHOBILINOGEN DEAMINASE"/>
    <property type="match status" value="1"/>
</dbReference>
<accession>A0A841I6A0</accession>
<gene>
    <name evidence="7" type="primary">hemC</name>
    <name evidence="10" type="ORF">HNR42_002873</name>
</gene>
<evidence type="ECO:0000256" key="6">
    <source>
        <dbReference type="ARBA" id="ARBA00048169"/>
    </source>
</evidence>
<evidence type="ECO:0000256" key="1">
    <source>
        <dbReference type="ARBA" id="ARBA00002869"/>
    </source>
</evidence>
<dbReference type="EC" id="2.5.1.61" evidence="7"/>
<dbReference type="PIRSF" id="PIRSF001438">
    <property type="entry name" value="4pyrrol_synth_OHMeBilane_synth"/>
    <property type="match status" value="1"/>
</dbReference>
<evidence type="ECO:0000256" key="2">
    <source>
        <dbReference type="ARBA" id="ARBA00005638"/>
    </source>
</evidence>
<feature type="modified residue" description="S-(dipyrrolylmethanemethyl)cysteine" evidence="7">
    <location>
        <position position="238"/>
    </location>
</feature>
<dbReference type="GO" id="GO:0005737">
    <property type="term" value="C:cytoplasm"/>
    <property type="evidence" value="ECO:0007669"/>
    <property type="project" value="UniProtKB-UniRule"/>
</dbReference>
<dbReference type="GO" id="GO:0006782">
    <property type="term" value="P:protoporphyrinogen IX biosynthetic process"/>
    <property type="evidence" value="ECO:0007669"/>
    <property type="project" value="UniProtKB-UniRule"/>
</dbReference>
<name>A0A841I6A0_9DEIO</name>
<comment type="function">
    <text evidence="1 7">Tetrapolymerization of the monopyrrole PBG into the hydroxymethylbilane pre-uroporphyrinogen in several discrete steps.</text>
</comment>
<comment type="miscellaneous">
    <text evidence="7">The porphobilinogen subunits are added to the dipyrromethane group.</text>
</comment>
<comment type="similarity">
    <text evidence="2 7">Belongs to the HMBS family.</text>
</comment>
<dbReference type="Gene3D" id="3.40.190.10">
    <property type="entry name" value="Periplasmic binding protein-like II"/>
    <property type="match status" value="2"/>
</dbReference>
<dbReference type="Proteomes" id="UP000569951">
    <property type="component" value="Unassembled WGS sequence"/>
</dbReference>
<dbReference type="SUPFAM" id="SSF53850">
    <property type="entry name" value="Periplasmic binding protein-like II"/>
    <property type="match status" value="1"/>
</dbReference>
<dbReference type="NCBIfam" id="TIGR00212">
    <property type="entry name" value="hemC"/>
    <property type="match status" value="1"/>
</dbReference>
<dbReference type="RefSeq" id="WP_183988184.1">
    <property type="nucleotide sequence ID" value="NZ_JACHHG010000011.1"/>
</dbReference>
<evidence type="ECO:0000259" key="9">
    <source>
        <dbReference type="Pfam" id="PF03900"/>
    </source>
</evidence>
<protein>
    <recommendedName>
        <fullName evidence="7">Porphobilinogen deaminase</fullName>
        <shortName evidence="7">PBG</shortName>
        <ecNumber evidence="7">2.5.1.61</ecNumber>
    </recommendedName>
    <alternativeName>
        <fullName evidence="7">Hydroxymethylbilane synthase</fullName>
        <shortName evidence="7">HMBS</shortName>
    </alternativeName>
    <alternativeName>
        <fullName evidence="7">Pre-uroporphyrinogen synthase</fullName>
    </alternativeName>
</protein>
<keyword evidence="4 7" id="KW-0808">Transferase</keyword>
<evidence type="ECO:0000313" key="10">
    <source>
        <dbReference type="EMBL" id="MBB6099432.1"/>
    </source>
</evidence>
<keyword evidence="11" id="KW-1185">Reference proteome</keyword>
<dbReference type="FunFam" id="3.40.190.10:FF:000005">
    <property type="entry name" value="Porphobilinogen deaminase"/>
    <property type="match status" value="1"/>
</dbReference>
<comment type="cofactor">
    <cofactor evidence="7">
        <name>dipyrromethane</name>
        <dbReference type="ChEBI" id="CHEBI:60342"/>
    </cofactor>
    <text evidence="7">Binds 1 dipyrromethane group covalently.</text>
</comment>
<reference evidence="10 11" key="1">
    <citation type="submission" date="2020-08" db="EMBL/GenBank/DDBJ databases">
        <title>Genomic Encyclopedia of Type Strains, Phase IV (KMG-IV): sequencing the most valuable type-strain genomes for metagenomic binning, comparative biology and taxonomic classification.</title>
        <authorList>
            <person name="Goeker M."/>
        </authorList>
    </citation>
    <scope>NUCLEOTIDE SEQUENCE [LARGE SCALE GENOMIC DNA]</scope>
    <source>
        <strain evidence="10 11">DSM 21458</strain>
    </source>
</reference>
<dbReference type="PRINTS" id="PR00151">
    <property type="entry name" value="PORPHBDMNASE"/>
</dbReference>
<evidence type="ECO:0000256" key="4">
    <source>
        <dbReference type="ARBA" id="ARBA00022679"/>
    </source>
</evidence>
<dbReference type="AlphaFoldDB" id="A0A841I6A0"/>
<evidence type="ECO:0000256" key="7">
    <source>
        <dbReference type="HAMAP-Rule" id="MF_00260"/>
    </source>
</evidence>
<dbReference type="EMBL" id="JACHHG010000011">
    <property type="protein sequence ID" value="MBB6099432.1"/>
    <property type="molecule type" value="Genomic_DNA"/>
</dbReference>
<comment type="caution">
    <text evidence="10">The sequence shown here is derived from an EMBL/GenBank/DDBJ whole genome shotgun (WGS) entry which is preliminary data.</text>
</comment>